<organism evidence="2 3">
    <name type="scientific">Lasiosphaeria miniovina</name>
    <dbReference type="NCBI Taxonomy" id="1954250"/>
    <lineage>
        <taxon>Eukaryota</taxon>
        <taxon>Fungi</taxon>
        <taxon>Dikarya</taxon>
        <taxon>Ascomycota</taxon>
        <taxon>Pezizomycotina</taxon>
        <taxon>Sordariomycetes</taxon>
        <taxon>Sordariomycetidae</taxon>
        <taxon>Sordariales</taxon>
        <taxon>Lasiosphaeriaceae</taxon>
        <taxon>Lasiosphaeria</taxon>
    </lineage>
</organism>
<dbReference type="GeneID" id="85318292"/>
<comment type="caution">
    <text evidence="2">The sequence shown here is derived from an EMBL/GenBank/DDBJ whole genome shotgun (WGS) entry which is preliminary data.</text>
</comment>
<accession>A0AA39ZYA3</accession>
<proteinExistence type="predicted"/>
<feature type="region of interest" description="Disordered" evidence="1">
    <location>
        <begin position="80"/>
        <end position="107"/>
    </location>
</feature>
<gene>
    <name evidence="2" type="ORF">B0T26DRAFT_437476</name>
</gene>
<protein>
    <submittedName>
        <fullName evidence="2">Uncharacterized protein</fullName>
    </submittedName>
</protein>
<dbReference type="EMBL" id="JAUIRO010000007">
    <property type="protein sequence ID" value="KAK0705883.1"/>
    <property type="molecule type" value="Genomic_DNA"/>
</dbReference>
<evidence type="ECO:0000313" key="2">
    <source>
        <dbReference type="EMBL" id="KAK0705883.1"/>
    </source>
</evidence>
<evidence type="ECO:0000313" key="3">
    <source>
        <dbReference type="Proteomes" id="UP001172101"/>
    </source>
</evidence>
<evidence type="ECO:0000256" key="1">
    <source>
        <dbReference type="SAM" id="MobiDB-lite"/>
    </source>
</evidence>
<dbReference type="Proteomes" id="UP001172101">
    <property type="component" value="Unassembled WGS sequence"/>
</dbReference>
<keyword evidence="3" id="KW-1185">Reference proteome</keyword>
<dbReference type="RefSeq" id="XP_060290977.1">
    <property type="nucleotide sequence ID" value="XM_060435022.1"/>
</dbReference>
<feature type="compositionally biased region" description="Polar residues" evidence="1">
    <location>
        <begin position="80"/>
        <end position="89"/>
    </location>
</feature>
<sequence length="224" mass="24449">MSTPYRCGRVRARAGERPATAVLELPTPCLCLLHVSVSSNVHLVLQPSNTNGNFKSRAQATPRSPEITCRSLAASRRFWSNSSTGNAKQRNAKHRNLDNCTGRPEPEVRWQGETATGRDGAWAAAAEPNPPKSACPIRRLRQLRQERQTIRCTGPLEDATRLAWLLDGSGGLGGQRLAWENWLATPPEGWQQQLFQPVNSRQGIASLSGGLLANQAGWVTDAPP</sequence>
<dbReference type="AlphaFoldDB" id="A0AA39ZYA3"/>
<reference evidence="2" key="1">
    <citation type="submission" date="2023-06" db="EMBL/GenBank/DDBJ databases">
        <title>Genome-scale phylogeny and comparative genomics of the fungal order Sordariales.</title>
        <authorList>
            <consortium name="Lawrence Berkeley National Laboratory"/>
            <person name="Hensen N."/>
            <person name="Bonometti L."/>
            <person name="Westerberg I."/>
            <person name="Brannstrom I.O."/>
            <person name="Guillou S."/>
            <person name="Cros-Aarteil S."/>
            <person name="Calhoun S."/>
            <person name="Haridas S."/>
            <person name="Kuo A."/>
            <person name="Mondo S."/>
            <person name="Pangilinan J."/>
            <person name="Riley R."/>
            <person name="LaButti K."/>
            <person name="Andreopoulos B."/>
            <person name="Lipzen A."/>
            <person name="Chen C."/>
            <person name="Yanf M."/>
            <person name="Daum C."/>
            <person name="Ng V."/>
            <person name="Clum A."/>
            <person name="Steindorff A."/>
            <person name="Ohm R."/>
            <person name="Martin F."/>
            <person name="Silar P."/>
            <person name="Natvig D."/>
            <person name="Lalanne C."/>
            <person name="Gautier V."/>
            <person name="Ament-velasquez S.L."/>
            <person name="Kruys A."/>
            <person name="Hutchinson M.I."/>
            <person name="Powell A.J."/>
            <person name="Barry K."/>
            <person name="Miller A.N."/>
            <person name="Grigoriev I.V."/>
            <person name="Debuchy R."/>
            <person name="Gladieux P."/>
            <person name="Thoren M.H."/>
            <person name="Johannesson H."/>
        </authorList>
    </citation>
    <scope>NUCLEOTIDE SEQUENCE</scope>
    <source>
        <strain evidence="2">SMH2392-1A</strain>
    </source>
</reference>
<name>A0AA39ZYA3_9PEZI</name>